<evidence type="ECO:0000313" key="2">
    <source>
        <dbReference type="Proteomes" id="UP000627838"/>
    </source>
</evidence>
<protein>
    <submittedName>
        <fullName evidence="1">Uncharacterized protein</fullName>
    </submittedName>
</protein>
<name>A0ABR9JYM4_9ACTN</name>
<evidence type="ECO:0000313" key="1">
    <source>
        <dbReference type="EMBL" id="MBE1535558.1"/>
    </source>
</evidence>
<dbReference type="EMBL" id="JADBDZ010000001">
    <property type="protein sequence ID" value="MBE1535558.1"/>
    <property type="molecule type" value="Genomic_DNA"/>
</dbReference>
<sequence length="33" mass="3696">MLFFAEDDIALTGSSKIKTDDLRKLAAERLRNG</sequence>
<keyword evidence="2" id="KW-1185">Reference proteome</keyword>
<accession>A0ABR9JYM4</accession>
<organism evidence="1 2">
    <name type="scientific">Actinomadura algeriensis</name>
    <dbReference type="NCBI Taxonomy" id="1679523"/>
    <lineage>
        <taxon>Bacteria</taxon>
        <taxon>Bacillati</taxon>
        <taxon>Actinomycetota</taxon>
        <taxon>Actinomycetes</taxon>
        <taxon>Streptosporangiales</taxon>
        <taxon>Thermomonosporaceae</taxon>
        <taxon>Actinomadura</taxon>
    </lineage>
</organism>
<comment type="caution">
    <text evidence="1">The sequence shown here is derived from an EMBL/GenBank/DDBJ whole genome shotgun (WGS) entry which is preliminary data.</text>
</comment>
<reference evidence="1 2" key="1">
    <citation type="submission" date="2020-10" db="EMBL/GenBank/DDBJ databases">
        <title>Sequencing the genomes of 1000 actinobacteria strains.</title>
        <authorList>
            <person name="Klenk H.-P."/>
        </authorList>
    </citation>
    <scope>NUCLEOTIDE SEQUENCE [LARGE SCALE GENOMIC DNA]</scope>
    <source>
        <strain evidence="1 2">DSM 46744</strain>
    </source>
</reference>
<proteinExistence type="predicted"/>
<dbReference type="Proteomes" id="UP000627838">
    <property type="component" value="Unassembled WGS sequence"/>
</dbReference>
<gene>
    <name evidence="1" type="ORF">H4W34_005391</name>
</gene>